<evidence type="ECO:0000313" key="1">
    <source>
        <dbReference type="EMBL" id="KZE53422.1"/>
    </source>
</evidence>
<dbReference type="RefSeq" id="WP_063190533.1">
    <property type="nucleotide sequence ID" value="NZ_LQQY01000002.1"/>
</dbReference>
<sequence length="106" mass="12585">MQQLEVSLMIPIPNDSVIIKKVELENLKKTELKGIYWTMRDLEECTKRKTEWIKENILYKPKFRKILDVESGGFVFYPKSKGQTWAFQATKMAEFLEKNFASIYSR</sequence>
<dbReference type="EMBL" id="LQQY01000002">
    <property type="protein sequence ID" value="KZE53422.1"/>
    <property type="molecule type" value="Genomic_DNA"/>
</dbReference>
<name>A0A165LZI6_9BACI</name>
<accession>A0A165LZI6</accession>
<dbReference type="Proteomes" id="UP000076510">
    <property type="component" value="Unassembled WGS sequence"/>
</dbReference>
<dbReference type="Pfam" id="PF05595">
    <property type="entry name" value="DUF771"/>
    <property type="match status" value="1"/>
</dbReference>
<reference evidence="2" key="1">
    <citation type="submission" date="2016-01" db="EMBL/GenBank/DDBJ databases">
        <title>Whole genome sequencing of Bhargavaea cecembensis T14.</title>
        <authorList>
            <person name="Hong K.W."/>
        </authorList>
    </citation>
    <scope>NUCLEOTIDE SEQUENCE [LARGE SCALE GENOMIC DNA]</scope>
    <source>
        <strain evidence="2">M19</strain>
    </source>
</reference>
<organism evidence="1 2">
    <name type="scientific">Rossellomorea marisflavi</name>
    <dbReference type="NCBI Taxonomy" id="189381"/>
    <lineage>
        <taxon>Bacteria</taxon>
        <taxon>Bacillati</taxon>
        <taxon>Bacillota</taxon>
        <taxon>Bacilli</taxon>
        <taxon>Bacillales</taxon>
        <taxon>Bacillaceae</taxon>
        <taxon>Rossellomorea</taxon>
    </lineage>
</organism>
<gene>
    <name evidence="1" type="ORF">AV649_11730</name>
</gene>
<dbReference type="OrthoDB" id="2187161at2"/>
<comment type="caution">
    <text evidence="1">The sequence shown here is derived from an EMBL/GenBank/DDBJ whole genome shotgun (WGS) entry which is preliminary data.</text>
</comment>
<dbReference type="InterPro" id="IPR008489">
    <property type="entry name" value="DUF771"/>
</dbReference>
<dbReference type="AlphaFoldDB" id="A0A165LZI6"/>
<evidence type="ECO:0000313" key="2">
    <source>
        <dbReference type="Proteomes" id="UP000076510"/>
    </source>
</evidence>
<proteinExistence type="predicted"/>
<evidence type="ECO:0008006" key="3">
    <source>
        <dbReference type="Google" id="ProtNLM"/>
    </source>
</evidence>
<protein>
    <recommendedName>
        <fullName evidence="3">DUF771 domain-containing protein</fullName>
    </recommendedName>
</protein>